<dbReference type="OrthoDB" id="2157246at2759"/>
<evidence type="ECO:0000256" key="2">
    <source>
        <dbReference type="SAM" id="MobiDB-lite"/>
    </source>
</evidence>
<dbReference type="PANTHER" id="PTHR10039">
    <property type="entry name" value="AMELOGENIN"/>
    <property type="match status" value="1"/>
</dbReference>
<evidence type="ECO:0000313" key="4">
    <source>
        <dbReference type="EMBL" id="ORY47422.1"/>
    </source>
</evidence>
<evidence type="ECO:0000313" key="5">
    <source>
        <dbReference type="Proteomes" id="UP000193642"/>
    </source>
</evidence>
<evidence type="ECO:0000256" key="1">
    <source>
        <dbReference type="ARBA" id="ARBA00022737"/>
    </source>
</evidence>
<dbReference type="Pfam" id="PF24883">
    <property type="entry name" value="NPHP3_N"/>
    <property type="match status" value="1"/>
</dbReference>
<feature type="domain" description="Nephrocystin 3-like N-terminal" evidence="3">
    <location>
        <begin position="147"/>
        <end position="278"/>
    </location>
</feature>
<protein>
    <recommendedName>
        <fullName evidence="3">Nephrocystin 3-like N-terminal domain-containing protein</fullName>
    </recommendedName>
</protein>
<dbReference type="PANTHER" id="PTHR10039:SF17">
    <property type="entry name" value="FUNGAL STAND N-TERMINAL GOODBYE DOMAIN-CONTAINING PROTEIN-RELATED"/>
    <property type="match status" value="1"/>
</dbReference>
<proteinExistence type="predicted"/>
<evidence type="ECO:0000259" key="3">
    <source>
        <dbReference type="Pfam" id="PF24883"/>
    </source>
</evidence>
<organism evidence="4 5">
    <name type="scientific">Rhizoclosmatium globosum</name>
    <dbReference type="NCBI Taxonomy" id="329046"/>
    <lineage>
        <taxon>Eukaryota</taxon>
        <taxon>Fungi</taxon>
        <taxon>Fungi incertae sedis</taxon>
        <taxon>Chytridiomycota</taxon>
        <taxon>Chytridiomycota incertae sedis</taxon>
        <taxon>Chytridiomycetes</taxon>
        <taxon>Chytridiales</taxon>
        <taxon>Chytriomycetaceae</taxon>
        <taxon>Rhizoclosmatium</taxon>
    </lineage>
</organism>
<comment type="caution">
    <text evidence="4">The sequence shown here is derived from an EMBL/GenBank/DDBJ whole genome shotgun (WGS) entry which is preliminary data.</text>
</comment>
<keyword evidence="5" id="KW-1185">Reference proteome</keyword>
<dbReference type="InterPro" id="IPR027417">
    <property type="entry name" value="P-loop_NTPase"/>
</dbReference>
<dbReference type="EMBL" id="MCGO01000014">
    <property type="protein sequence ID" value="ORY47422.1"/>
    <property type="molecule type" value="Genomic_DNA"/>
</dbReference>
<reference evidence="4 5" key="1">
    <citation type="submission" date="2016-07" db="EMBL/GenBank/DDBJ databases">
        <title>Pervasive Adenine N6-methylation of Active Genes in Fungi.</title>
        <authorList>
            <consortium name="DOE Joint Genome Institute"/>
            <person name="Mondo S.J."/>
            <person name="Dannebaum R.O."/>
            <person name="Kuo R.C."/>
            <person name="Labutti K."/>
            <person name="Haridas S."/>
            <person name="Kuo A."/>
            <person name="Salamov A."/>
            <person name="Ahrendt S.R."/>
            <person name="Lipzen A."/>
            <person name="Sullivan W."/>
            <person name="Andreopoulos W.B."/>
            <person name="Clum A."/>
            <person name="Lindquist E."/>
            <person name="Daum C."/>
            <person name="Ramamoorthy G.K."/>
            <person name="Gryganskyi A."/>
            <person name="Culley D."/>
            <person name="Magnuson J.K."/>
            <person name="James T.Y."/>
            <person name="O'Malley M.A."/>
            <person name="Stajich J.E."/>
            <person name="Spatafora J.W."/>
            <person name="Visel A."/>
            <person name="Grigoriev I.V."/>
        </authorList>
    </citation>
    <scope>NUCLEOTIDE SEQUENCE [LARGE SCALE GENOMIC DNA]</scope>
    <source>
        <strain evidence="4 5">JEL800</strain>
    </source>
</reference>
<dbReference type="Proteomes" id="UP000193642">
    <property type="component" value="Unassembled WGS sequence"/>
</dbReference>
<dbReference type="Gene3D" id="3.40.50.300">
    <property type="entry name" value="P-loop containing nucleotide triphosphate hydrolases"/>
    <property type="match status" value="1"/>
</dbReference>
<sequence length="313" mass="35101">MENTQDRQAIGQGKNIVIKTPIMSFQAAVYAVCCIPFDAFRSITSRASSPTEAEPLLPPNLAISTTDQTSSTILTINQPSPNPALSPRPERTETPKAAPIKYRRPIRNRDLTLKQWLCPVDFKSQMTVFEEDYVPTAQVWIANIVYEWAVLPDDAPIMWINGGGKSGKTYSCYSVVRHLPEELILGCAYFTRYDDLRTTEPESVIRTLVWQLFERLPAFKAYVESIMSQDLAPSNKVSLLEDPVNAFTLLVVNGLNEIPVPEHNVLIVIDALDELSVKTRKVDPKSIYTIVSPKPARLSSQSTTRQNTFNKKT</sequence>
<keyword evidence="1" id="KW-0677">Repeat</keyword>
<gene>
    <name evidence="4" type="ORF">BCR33DRAFT_96886</name>
</gene>
<dbReference type="AlphaFoldDB" id="A0A1Y2CK84"/>
<accession>A0A1Y2CK84</accession>
<feature type="region of interest" description="Disordered" evidence="2">
    <location>
        <begin position="75"/>
        <end position="97"/>
    </location>
</feature>
<name>A0A1Y2CK84_9FUNG</name>
<dbReference type="InterPro" id="IPR056884">
    <property type="entry name" value="NPHP3-like_N"/>
</dbReference>